<keyword evidence="3" id="KW-1185">Reference proteome</keyword>
<dbReference type="NCBIfam" id="TIGR00229">
    <property type="entry name" value="sensory_box"/>
    <property type="match status" value="1"/>
</dbReference>
<dbReference type="PANTHER" id="PTHR23042">
    <property type="entry name" value="CIRCADIAN PROTEIN CLOCK/ARNT/BMAL/PAS"/>
    <property type="match status" value="1"/>
</dbReference>
<name>A0A816HSS8_ADIRI</name>
<dbReference type="Pfam" id="PF14598">
    <property type="entry name" value="PAS_11"/>
    <property type="match status" value="1"/>
</dbReference>
<feature type="domain" description="PAS" evidence="1">
    <location>
        <begin position="59"/>
        <end position="116"/>
    </location>
</feature>
<gene>
    <name evidence="2" type="ORF">XAT740_LOCUS63666</name>
</gene>
<dbReference type="AlphaFoldDB" id="A0A816HSS8"/>
<evidence type="ECO:0000313" key="2">
    <source>
        <dbReference type="EMBL" id="CAF1690266.1"/>
    </source>
</evidence>
<dbReference type="CDD" id="cd00130">
    <property type="entry name" value="PAS"/>
    <property type="match status" value="1"/>
</dbReference>
<reference evidence="2" key="1">
    <citation type="submission" date="2021-02" db="EMBL/GenBank/DDBJ databases">
        <authorList>
            <person name="Nowell W R."/>
        </authorList>
    </citation>
    <scope>NUCLEOTIDE SEQUENCE</scope>
</reference>
<evidence type="ECO:0000259" key="1">
    <source>
        <dbReference type="PROSITE" id="PS50112"/>
    </source>
</evidence>
<protein>
    <recommendedName>
        <fullName evidence="1">PAS domain-containing protein</fullName>
    </recommendedName>
</protein>
<accession>A0A816HSS8</accession>
<dbReference type="Proteomes" id="UP000663828">
    <property type="component" value="Unassembled WGS sequence"/>
</dbReference>
<dbReference type="InterPro" id="IPR035965">
    <property type="entry name" value="PAS-like_dom_sf"/>
</dbReference>
<organism evidence="2 3">
    <name type="scientific">Adineta ricciae</name>
    <name type="common">Rotifer</name>
    <dbReference type="NCBI Taxonomy" id="249248"/>
    <lineage>
        <taxon>Eukaryota</taxon>
        <taxon>Metazoa</taxon>
        <taxon>Spiralia</taxon>
        <taxon>Gnathifera</taxon>
        <taxon>Rotifera</taxon>
        <taxon>Eurotatoria</taxon>
        <taxon>Bdelloidea</taxon>
        <taxon>Adinetida</taxon>
        <taxon>Adinetidae</taxon>
        <taxon>Adineta</taxon>
    </lineage>
</organism>
<comment type="caution">
    <text evidence="2">The sequence shown here is derived from an EMBL/GenBank/DDBJ whole genome shotgun (WGS) entry which is preliminary data.</text>
</comment>
<dbReference type="Gene3D" id="3.30.450.20">
    <property type="entry name" value="PAS domain"/>
    <property type="match status" value="1"/>
</dbReference>
<dbReference type="InterPro" id="IPR050933">
    <property type="entry name" value="Circadian_TF"/>
</dbReference>
<dbReference type="InterPro" id="IPR000014">
    <property type="entry name" value="PAS"/>
</dbReference>
<dbReference type="PROSITE" id="PS50112">
    <property type="entry name" value="PAS"/>
    <property type="match status" value="1"/>
</dbReference>
<evidence type="ECO:0000313" key="3">
    <source>
        <dbReference type="Proteomes" id="UP000663828"/>
    </source>
</evidence>
<proteinExistence type="predicted"/>
<feature type="non-terminal residue" evidence="2">
    <location>
        <position position="1"/>
    </location>
</feature>
<sequence>LEKCHLSWRRATIDEYEQCTIIGAFRQIKKKDEENDEKYLMSIVQVKTLDRSLTITNHHSINEFSIRLNLQGRFIHIDTNTRQHLGYSSYELIGHTFFDFVHPDDLPIIVRAQQIC</sequence>
<dbReference type="SUPFAM" id="SSF55785">
    <property type="entry name" value="PYP-like sensor domain (PAS domain)"/>
    <property type="match status" value="1"/>
</dbReference>
<dbReference type="EMBL" id="CAJNOR010020146">
    <property type="protein sequence ID" value="CAF1690266.1"/>
    <property type="molecule type" value="Genomic_DNA"/>
</dbReference>
<dbReference type="SMART" id="SM00091">
    <property type="entry name" value="PAS"/>
    <property type="match status" value="1"/>
</dbReference>